<evidence type="ECO:0000259" key="3">
    <source>
        <dbReference type="PROSITE" id="PS50883"/>
    </source>
</evidence>
<keyword evidence="1" id="KW-0812">Transmembrane</keyword>
<reference evidence="6" key="1">
    <citation type="submission" date="2016-03" db="EMBL/GenBank/DDBJ databases">
        <authorList>
            <person name="Heylen K."/>
            <person name="De Vos P."/>
            <person name="Vekeman B."/>
        </authorList>
    </citation>
    <scope>NUCLEOTIDE SEQUENCE [LARGE SCALE GENOMIC DNA]</scope>
    <source>
        <strain evidence="6">R-45383</strain>
    </source>
</reference>
<proteinExistence type="predicted"/>
<dbReference type="InterPro" id="IPR000014">
    <property type="entry name" value="PAS"/>
</dbReference>
<feature type="domain" description="PAS" evidence="2">
    <location>
        <begin position="283"/>
        <end position="326"/>
    </location>
</feature>
<dbReference type="NCBIfam" id="TIGR00254">
    <property type="entry name" value="GGDEF"/>
    <property type="match status" value="1"/>
</dbReference>
<dbReference type="SUPFAM" id="SSF55785">
    <property type="entry name" value="PYP-like sensor domain (PAS domain)"/>
    <property type="match status" value="1"/>
</dbReference>
<dbReference type="Gene3D" id="3.30.450.20">
    <property type="entry name" value="PAS domain"/>
    <property type="match status" value="1"/>
</dbReference>
<dbReference type="Gene3D" id="3.20.20.450">
    <property type="entry name" value="EAL domain"/>
    <property type="match status" value="1"/>
</dbReference>
<evidence type="ECO:0000259" key="2">
    <source>
        <dbReference type="PROSITE" id="PS50112"/>
    </source>
</evidence>
<dbReference type="InterPro" id="IPR029787">
    <property type="entry name" value="Nucleotide_cyclase"/>
</dbReference>
<evidence type="ECO:0000256" key="1">
    <source>
        <dbReference type="SAM" id="Phobius"/>
    </source>
</evidence>
<feature type="transmembrane region" description="Helical" evidence="1">
    <location>
        <begin position="147"/>
        <end position="167"/>
    </location>
</feature>
<protein>
    <recommendedName>
        <fullName evidence="7">Diguanylate cyclase</fullName>
    </recommendedName>
</protein>
<keyword evidence="1" id="KW-0472">Membrane</keyword>
<dbReference type="CDD" id="cd01949">
    <property type="entry name" value="GGDEF"/>
    <property type="match status" value="1"/>
</dbReference>
<dbReference type="PROSITE" id="PS50887">
    <property type="entry name" value="GGDEF"/>
    <property type="match status" value="1"/>
</dbReference>
<dbReference type="SMART" id="SM00091">
    <property type="entry name" value="PAS"/>
    <property type="match status" value="1"/>
</dbReference>
<evidence type="ECO:0000313" key="6">
    <source>
        <dbReference type="Proteomes" id="UP000077628"/>
    </source>
</evidence>
<dbReference type="SUPFAM" id="SSF55073">
    <property type="entry name" value="Nucleotide cyclase"/>
    <property type="match status" value="1"/>
</dbReference>
<feature type="transmembrane region" description="Helical" evidence="1">
    <location>
        <begin position="53"/>
        <end position="70"/>
    </location>
</feature>
<dbReference type="Pfam" id="PF17159">
    <property type="entry name" value="MASE3"/>
    <property type="match status" value="1"/>
</dbReference>
<feature type="transmembrane region" description="Helical" evidence="1">
    <location>
        <begin position="77"/>
        <end position="97"/>
    </location>
</feature>
<gene>
    <name evidence="5" type="ORF">A1355_00385</name>
</gene>
<feature type="transmembrane region" description="Helical" evidence="1">
    <location>
        <begin position="187"/>
        <end position="205"/>
    </location>
</feature>
<dbReference type="SMART" id="SM00052">
    <property type="entry name" value="EAL"/>
    <property type="match status" value="1"/>
</dbReference>
<dbReference type="CDD" id="cd01948">
    <property type="entry name" value="EAL"/>
    <property type="match status" value="1"/>
</dbReference>
<evidence type="ECO:0000313" key="5">
    <source>
        <dbReference type="EMBL" id="OAI17106.1"/>
    </source>
</evidence>
<dbReference type="InterPro" id="IPR043128">
    <property type="entry name" value="Rev_trsase/Diguanyl_cyclase"/>
</dbReference>
<dbReference type="InterPro" id="IPR035965">
    <property type="entry name" value="PAS-like_dom_sf"/>
</dbReference>
<dbReference type="Pfam" id="PF00990">
    <property type="entry name" value="GGDEF"/>
    <property type="match status" value="1"/>
</dbReference>
<accession>A0A177NG92</accession>
<dbReference type="Pfam" id="PF13188">
    <property type="entry name" value="PAS_8"/>
    <property type="match status" value="1"/>
</dbReference>
<evidence type="ECO:0008006" key="7">
    <source>
        <dbReference type="Google" id="ProtNLM"/>
    </source>
</evidence>
<dbReference type="RefSeq" id="WP_064029848.1">
    <property type="nucleotide sequence ID" value="NZ_LUUK01000180.1"/>
</dbReference>
<feature type="domain" description="EAL" evidence="3">
    <location>
        <begin position="588"/>
        <end position="843"/>
    </location>
</feature>
<feature type="transmembrane region" description="Helical" evidence="1">
    <location>
        <begin position="117"/>
        <end position="135"/>
    </location>
</feature>
<dbReference type="CDD" id="cd00130">
    <property type="entry name" value="PAS"/>
    <property type="match status" value="1"/>
</dbReference>
<dbReference type="OrthoDB" id="5571542at2"/>
<feature type="domain" description="GGDEF" evidence="4">
    <location>
        <begin position="446"/>
        <end position="579"/>
    </location>
</feature>
<dbReference type="PANTHER" id="PTHR44757">
    <property type="entry name" value="DIGUANYLATE CYCLASE DGCP"/>
    <property type="match status" value="1"/>
</dbReference>
<dbReference type="PROSITE" id="PS50883">
    <property type="entry name" value="EAL"/>
    <property type="match status" value="1"/>
</dbReference>
<dbReference type="PANTHER" id="PTHR44757:SF2">
    <property type="entry name" value="BIOFILM ARCHITECTURE MAINTENANCE PROTEIN MBAA"/>
    <property type="match status" value="1"/>
</dbReference>
<name>A0A177NG92_9GAMM</name>
<organism evidence="5 6">
    <name type="scientific">Methylomonas koyamae</name>
    <dbReference type="NCBI Taxonomy" id="702114"/>
    <lineage>
        <taxon>Bacteria</taxon>
        <taxon>Pseudomonadati</taxon>
        <taxon>Pseudomonadota</taxon>
        <taxon>Gammaproteobacteria</taxon>
        <taxon>Methylococcales</taxon>
        <taxon>Methylococcaceae</taxon>
        <taxon>Methylomonas</taxon>
    </lineage>
</organism>
<keyword evidence="1" id="KW-1133">Transmembrane helix</keyword>
<evidence type="ECO:0000259" key="4">
    <source>
        <dbReference type="PROSITE" id="PS50887"/>
    </source>
</evidence>
<dbReference type="InterPro" id="IPR000160">
    <property type="entry name" value="GGDEF_dom"/>
</dbReference>
<comment type="caution">
    <text evidence="5">The sequence shown here is derived from an EMBL/GenBank/DDBJ whole genome shotgun (WGS) entry which is preliminary data.</text>
</comment>
<dbReference type="PROSITE" id="PS50112">
    <property type="entry name" value="PAS"/>
    <property type="match status" value="1"/>
</dbReference>
<dbReference type="Gene3D" id="3.30.70.270">
    <property type="match status" value="1"/>
</dbReference>
<feature type="transmembrane region" description="Helical" evidence="1">
    <location>
        <begin position="217"/>
        <end position="236"/>
    </location>
</feature>
<keyword evidence="6" id="KW-1185">Reference proteome</keyword>
<dbReference type="InterPro" id="IPR052155">
    <property type="entry name" value="Biofilm_reg_signaling"/>
</dbReference>
<dbReference type="Pfam" id="PF00563">
    <property type="entry name" value="EAL"/>
    <property type="match status" value="1"/>
</dbReference>
<dbReference type="SUPFAM" id="SSF141868">
    <property type="entry name" value="EAL domain-like"/>
    <property type="match status" value="1"/>
</dbReference>
<sequence>MFCPNRSPKSRTLLMLRYLAILLALQIVVALAPLPDGWKGIANYAPLHTLLETLSIVVSALVFAVGWSVYQRERSGNLMLLACCFAGVALLDVLHTLSYQGMPDFVTPSDPQKAIDFWLAARGLAALALCSVTVLPNWDLQRTNGRWWMLAGVLAAVAGAAWVVLFHADWVPETFVPGVGLTGFKRISEYGLIAVYLALALGLYRRGLYPQSYDVQGLAGAAVVMALSEIFFTLYADVTDIFNLFGHLYKTVAYGMIYRAVFMNCVEIPYHRLYQSKQALAASEAKFHAIIDASPIAYLLYDGRNHIAYLNPAFVETFGYSRTELLEWEDWWRKAFPDAEYRRMVRSDWEERAQLVLSGGHGFPSMELDVVCKNGAKKIVLVNLVALSADLAGHQVVILSDITERVRALDVIWKQAHLDPLTELPNRSLFLSKLAQESAAAAKSGLRMALLFIDLDRFKDVNDTLGHFMGDILLREAARRLRQALPEALTLSRIGGDEFTVIIGGMKEKPEVEAIARIVLRGLAEPFRLGDDTVYLSASIGIAFYPDDARKSDELLKNADQALYEAKKRGRDRFSYFTSELQQRAQVRLRLLSELHAALRKDQFEVYYQPIVDMATLKIVKAEALLRWRHPALGMVSPAEFIPLAEETGLIVDIGEWVFDTVLQQAAIWRRLYDPEFQVSINKSPVQFLSARYDYKRWPEDLARMGISGAAMVVEITESLLLDANDIVREQLQAFHAAGIQVALDDFGTGYSSLTYLKKFDIDYIKIDQAFVRTLPVNASDMAVCEAIVAMAHKLGILVVAEGIETGEQLALLQKIGCDFGQGYHFAKPMPANGLTAIFEKAPGEPSNFADAAGVAWLEQTAAGECDREP</sequence>
<dbReference type="InterPro" id="IPR035919">
    <property type="entry name" value="EAL_sf"/>
</dbReference>
<dbReference type="InterPro" id="IPR001633">
    <property type="entry name" value="EAL_dom"/>
</dbReference>
<dbReference type="NCBIfam" id="TIGR00229">
    <property type="entry name" value="sensory_box"/>
    <property type="match status" value="1"/>
</dbReference>
<dbReference type="AlphaFoldDB" id="A0A177NG92"/>
<dbReference type="Proteomes" id="UP000077628">
    <property type="component" value="Unassembled WGS sequence"/>
</dbReference>
<dbReference type="STRING" id="702114.A1355_00385"/>
<feature type="transmembrane region" description="Helical" evidence="1">
    <location>
        <begin position="12"/>
        <end position="33"/>
    </location>
</feature>
<dbReference type="InterPro" id="IPR033425">
    <property type="entry name" value="MASE3"/>
</dbReference>
<dbReference type="SMART" id="SM00267">
    <property type="entry name" value="GGDEF"/>
    <property type="match status" value="1"/>
</dbReference>
<dbReference type="EMBL" id="LUUK01000180">
    <property type="protein sequence ID" value="OAI17106.1"/>
    <property type="molecule type" value="Genomic_DNA"/>
</dbReference>